<evidence type="ECO:0000313" key="1">
    <source>
        <dbReference type="EMBL" id="RYR04845.1"/>
    </source>
</evidence>
<reference evidence="1 2" key="1">
    <citation type="submission" date="2019-01" db="EMBL/GenBank/DDBJ databases">
        <title>Sequencing of cultivated peanut Arachis hypogaea provides insights into genome evolution and oil improvement.</title>
        <authorList>
            <person name="Chen X."/>
        </authorList>
    </citation>
    <scope>NUCLEOTIDE SEQUENCE [LARGE SCALE GENOMIC DNA]</scope>
    <source>
        <strain evidence="2">cv. Fuhuasheng</strain>
        <tissue evidence="1">Leaves</tissue>
    </source>
</reference>
<organism evidence="1 2">
    <name type="scientific">Arachis hypogaea</name>
    <name type="common">Peanut</name>
    <dbReference type="NCBI Taxonomy" id="3818"/>
    <lineage>
        <taxon>Eukaryota</taxon>
        <taxon>Viridiplantae</taxon>
        <taxon>Streptophyta</taxon>
        <taxon>Embryophyta</taxon>
        <taxon>Tracheophyta</taxon>
        <taxon>Spermatophyta</taxon>
        <taxon>Magnoliopsida</taxon>
        <taxon>eudicotyledons</taxon>
        <taxon>Gunneridae</taxon>
        <taxon>Pentapetalae</taxon>
        <taxon>rosids</taxon>
        <taxon>fabids</taxon>
        <taxon>Fabales</taxon>
        <taxon>Fabaceae</taxon>
        <taxon>Papilionoideae</taxon>
        <taxon>50 kb inversion clade</taxon>
        <taxon>dalbergioids sensu lato</taxon>
        <taxon>Dalbergieae</taxon>
        <taxon>Pterocarpus clade</taxon>
        <taxon>Arachis</taxon>
    </lineage>
</organism>
<sequence length="151" mass="17150">MIKQGEGFRELLNAIWTNRISVIERARDQGCRLMMIQRAVYQDKHSGLGEKQADLLNTIRKGKNKLQATGGNKWDGGQGDERIQLRSQLNENNEAPPFNMRTTKNEVDLADLMVTQKETADLHVKEGSIDNNKDLSIREELNRLFGKKGSL</sequence>
<dbReference type="AlphaFoldDB" id="A0A444YSG2"/>
<dbReference type="Proteomes" id="UP000289738">
    <property type="component" value="Chromosome B06"/>
</dbReference>
<dbReference type="EMBL" id="SDMP01000016">
    <property type="protein sequence ID" value="RYR04845.1"/>
    <property type="molecule type" value="Genomic_DNA"/>
</dbReference>
<accession>A0A444YSG2</accession>
<keyword evidence="2" id="KW-1185">Reference proteome</keyword>
<evidence type="ECO:0000313" key="2">
    <source>
        <dbReference type="Proteomes" id="UP000289738"/>
    </source>
</evidence>
<protein>
    <submittedName>
        <fullName evidence="1">Uncharacterized protein</fullName>
    </submittedName>
</protein>
<gene>
    <name evidence="1" type="ORF">Ahy_B06g084640</name>
</gene>
<comment type="caution">
    <text evidence="1">The sequence shown here is derived from an EMBL/GenBank/DDBJ whole genome shotgun (WGS) entry which is preliminary data.</text>
</comment>
<name>A0A444YSG2_ARAHY</name>
<proteinExistence type="predicted"/>